<dbReference type="EMBL" id="JBHRSF010000157">
    <property type="protein sequence ID" value="MFC2997711.1"/>
    <property type="molecule type" value="Genomic_DNA"/>
</dbReference>
<dbReference type="Pfam" id="PF01790">
    <property type="entry name" value="LGT"/>
    <property type="match status" value="1"/>
</dbReference>
<keyword evidence="2" id="KW-0472">Membrane</keyword>
<protein>
    <submittedName>
        <fullName evidence="4">Prolipoprotein diacylglyceryl transferase family protein</fullName>
        <ecNumber evidence="4">2.4.99.-</ecNumber>
    </submittedName>
    <submittedName>
        <fullName evidence="5">TlpA family protein disulfide reductase</fullName>
    </submittedName>
</protein>
<reference evidence="5 6" key="2">
    <citation type="submission" date="2018-08" db="EMBL/GenBank/DDBJ databases">
        <title>The draft genome of Acinetobacter sichuanensis strain WCHAc060041.</title>
        <authorList>
            <person name="Qin J."/>
            <person name="Feng Y."/>
            <person name="Zong Z."/>
        </authorList>
    </citation>
    <scope>NUCLEOTIDE SEQUENCE [LARGE SCALE GENOMIC DNA]</scope>
    <source>
        <strain evidence="5 6">WCHAc060041</strain>
    </source>
</reference>
<dbReference type="InterPro" id="IPR001640">
    <property type="entry name" value="Lgt"/>
</dbReference>
<dbReference type="EMBL" id="PYIX02000022">
    <property type="protein sequence ID" value="RFC83076.1"/>
    <property type="molecule type" value="Genomic_DNA"/>
</dbReference>
<dbReference type="GO" id="GO:0016209">
    <property type="term" value="F:antioxidant activity"/>
    <property type="evidence" value="ECO:0007669"/>
    <property type="project" value="InterPro"/>
</dbReference>
<dbReference type="CDD" id="cd02966">
    <property type="entry name" value="TlpA_like_family"/>
    <property type="match status" value="1"/>
</dbReference>
<dbReference type="GO" id="GO:0008961">
    <property type="term" value="F:phosphatidylglycerol-prolipoprotein diacylglyceryl transferase activity"/>
    <property type="evidence" value="ECO:0007669"/>
    <property type="project" value="InterPro"/>
</dbReference>
<feature type="transmembrane region" description="Helical" evidence="2">
    <location>
        <begin position="12"/>
        <end position="33"/>
    </location>
</feature>
<organism evidence="5 6">
    <name type="scientific">Acinetobacter sichuanensis</name>
    <dbReference type="NCBI Taxonomy" id="2136183"/>
    <lineage>
        <taxon>Bacteria</taxon>
        <taxon>Pseudomonadati</taxon>
        <taxon>Pseudomonadota</taxon>
        <taxon>Gammaproteobacteria</taxon>
        <taxon>Moraxellales</taxon>
        <taxon>Moraxellaceae</taxon>
        <taxon>Acinetobacter</taxon>
    </lineage>
</organism>
<feature type="transmembrane region" description="Helical" evidence="2">
    <location>
        <begin position="92"/>
        <end position="107"/>
    </location>
</feature>
<dbReference type="Pfam" id="PF00578">
    <property type="entry name" value="AhpC-TSA"/>
    <property type="match status" value="1"/>
</dbReference>
<dbReference type="Gene3D" id="3.40.30.10">
    <property type="entry name" value="Glutaredoxin"/>
    <property type="match status" value="1"/>
</dbReference>
<dbReference type="GO" id="GO:0005886">
    <property type="term" value="C:plasma membrane"/>
    <property type="evidence" value="ECO:0007669"/>
    <property type="project" value="InterPro"/>
</dbReference>
<evidence type="ECO:0000259" key="3">
    <source>
        <dbReference type="PROSITE" id="PS51352"/>
    </source>
</evidence>
<dbReference type="InterPro" id="IPR017937">
    <property type="entry name" value="Thioredoxin_CS"/>
</dbReference>
<evidence type="ECO:0000256" key="2">
    <source>
        <dbReference type="SAM" id="Phobius"/>
    </source>
</evidence>
<dbReference type="InterPro" id="IPR050553">
    <property type="entry name" value="Thioredoxin_ResA/DsbE_sf"/>
</dbReference>
<dbReference type="PANTHER" id="PTHR42852">
    <property type="entry name" value="THIOL:DISULFIDE INTERCHANGE PROTEIN DSBE"/>
    <property type="match status" value="1"/>
</dbReference>
<keyword evidence="2" id="KW-1133">Transmembrane helix</keyword>
<dbReference type="Proteomes" id="UP000240957">
    <property type="component" value="Unassembled WGS sequence"/>
</dbReference>
<evidence type="ECO:0000313" key="5">
    <source>
        <dbReference type="EMBL" id="RFC83076.1"/>
    </source>
</evidence>
<sequence length="280" mass="32104">MMLSAEAIHVGPFMLPFALALVILSLMIVYGTGKVLQKKQQWSAETWQIFSDSLWTTLWVGLIAARLVFVLLNLDVYLASPIDMLKVQDKGFHLYGGVCAGVAWFLWKNRAFKLENKIIFVTIFSLLCAVSLGLKQWQKPHSFYPEMQFSSLEQTEIPLQQFMGKPTVVNLWASWCPPCHREMPVLAQAQTQFKNVNFVMLNQGENVVTIQQYLNKHHFSFQYVLMDSKGQLAKEMKMFGLPSTLFFNSQGQLMDRHMGELSPAMLQQYLKKISNSDHLK</sequence>
<dbReference type="RefSeq" id="WP_107008803.1">
    <property type="nucleotide sequence ID" value="NZ_JBHRSF010000157.1"/>
</dbReference>
<reference evidence="4" key="1">
    <citation type="journal article" date="2014" name="Int. J. Syst. Evol. Microbiol.">
        <title>Complete genome of a new Firmicutes species belonging to the dominant human colonic microbiota ('Ruminococcus bicirculans') reveals two chromosomes and a selective capacity to utilize plant glucans.</title>
        <authorList>
            <consortium name="NISC Comparative Sequencing Program"/>
            <person name="Wegmann U."/>
            <person name="Louis P."/>
            <person name="Goesmann A."/>
            <person name="Henrissat B."/>
            <person name="Duncan S.H."/>
            <person name="Flint H.J."/>
        </authorList>
    </citation>
    <scope>NUCLEOTIDE SEQUENCE</scope>
    <source>
        <strain evidence="4">KCTC 62575</strain>
    </source>
</reference>
<evidence type="ECO:0000313" key="6">
    <source>
        <dbReference type="Proteomes" id="UP000240957"/>
    </source>
</evidence>
<proteinExistence type="predicted"/>
<keyword evidence="4" id="KW-0808">Transferase</keyword>
<feature type="transmembrane region" description="Helical" evidence="2">
    <location>
        <begin position="119"/>
        <end position="137"/>
    </location>
</feature>
<name>A0A371YNN2_9GAMM</name>
<keyword evidence="4" id="KW-0328">Glycosyltransferase</keyword>
<evidence type="ECO:0000313" key="7">
    <source>
        <dbReference type="Proteomes" id="UP001595455"/>
    </source>
</evidence>
<keyword evidence="2" id="KW-0812">Transmembrane</keyword>
<dbReference type="InterPro" id="IPR000866">
    <property type="entry name" value="AhpC/TSA"/>
</dbReference>
<gene>
    <name evidence="4" type="ORF">ACFODO_21175</name>
    <name evidence="5" type="ORF">C9E89_013185</name>
</gene>
<dbReference type="InterPro" id="IPR036249">
    <property type="entry name" value="Thioredoxin-like_sf"/>
</dbReference>
<evidence type="ECO:0000256" key="1">
    <source>
        <dbReference type="ARBA" id="ARBA00023284"/>
    </source>
</evidence>
<dbReference type="OrthoDB" id="9799347at2"/>
<dbReference type="AlphaFoldDB" id="A0A371YNN2"/>
<dbReference type="InterPro" id="IPR013766">
    <property type="entry name" value="Thioredoxin_domain"/>
</dbReference>
<reference evidence="4" key="4">
    <citation type="submission" date="2024-09" db="EMBL/GenBank/DDBJ databases">
        <authorList>
            <person name="Sun Q."/>
            <person name="Mori K."/>
        </authorList>
    </citation>
    <scope>NUCLEOTIDE SEQUENCE</scope>
    <source>
        <strain evidence="4">KCTC 62575</strain>
    </source>
</reference>
<dbReference type="PANTHER" id="PTHR42852:SF13">
    <property type="entry name" value="PROTEIN DIPZ"/>
    <property type="match status" value="1"/>
</dbReference>
<reference evidence="7" key="3">
    <citation type="journal article" date="2019" name="Int. J. Syst. Evol. Microbiol.">
        <title>The Global Catalogue of Microorganisms (GCM) 10K type strain sequencing project: providing services to taxonomists for standard genome sequencing and annotation.</title>
        <authorList>
            <consortium name="The Broad Institute Genomics Platform"/>
            <consortium name="The Broad Institute Genome Sequencing Center for Infectious Disease"/>
            <person name="Wu L."/>
            <person name="Ma J."/>
        </authorList>
    </citation>
    <scope>NUCLEOTIDE SEQUENCE [LARGE SCALE GENOMIC DNA]</scope>
    <source>
        <strain evidence="7">KCTC 62575</strain>
    </source>
</reference>
<comment type="caution">
    <text evidence="5">The sequence shown here is derived from an EMBL/GenBank/DDBJ whole genome shotgun (WGS) entry which is preliminary data.</text>
</comment>
<feature type="transmembrane region" description="Helical" evidence="2">
    <location>
        <begin position="54"/>
        <end position="72"/>
    </location>
</feature>
<dbReference type="EC" id="2.4.99.-" evidence="4"/>
<dbReference type="GO" id="GO:0042158">
    <property type="term" value="P:lipoprotein biosynthetic process"/>
    <property type="evidence" value="ECO:0007669"/>
    <property type="project" value="InterPro"/>
</dbReference>
<dbReference type="SUPFAM" id="SSF52833">
    <property type="entry name" value="Thioredoxin-like"/>
    <property type="match status" value="1"/>
</dbReference>
<keyword evidence="7" id="KW-1185">Reference proteome</keyword>
<dbReference type="Proteomes" id="UP001595455">
    <property type="component" value="Unassembled WGS sequence"/>
</dbReference>
<accession>A0A371YNN2</accession>
<dbReference type="PROSITE" id="PS51352">
    <property type="entry name" value="THIOREDOXIN_2"/>
    <property type="match status" value="1"/>
</dbReference>
<evidence type="ECO:0000313" key="4">
    <source>
        <dbReference type="EMBL" id="MFC2997711.1"/>
    </source>
</evidence>
<dbReference type="GO" id="GO:0015036">
    <property type="term" value="F:disulfide oxidoreductase activity"/>
    <property type="evidence" value="ECO:0007669"/>
    <property type="project" value="UniProtKB-ARBA"/>
</dbReference>
<feature type="domain" description="Thioredoxin" evidence="3">
    <location>
        <begin position="138"/>
        <end position="275"/>
    </location>
</feature>
<keyword evidence="1" id="KW-0676">Redox-active center</keyword>
<dbReference type="PROSITE" id="PS00194">
    <property type="entry name" value="THIOREDOXIN_1"/>
    <property type="match status" value="1"/>
</dbReference>